<protein>
    <recommendedName>
        <fullName evidence="4">HdeD protein</fullName>
    </recommendedName>
</protein>
<keyword evidence="1" id="KW-0812">Transmembrane</keyword>
<dbReference type="OrthoDB" id="9815400at2"/>
<gene>
    <name evidence="2" type="ORF">AWJ14_16525</name>
</gene>
<feature type="transmembrane region" description="Helical" evidence="1">
    <location>
        <begin position="95"/>
        <end position="116"/>
    </location>
</feature>
<sequence length="184" mass="19243">MADNDVKGNFSKTWTWMAVLAVLCIVGGVLALLNPFGATIFAVTLAGWVFLIQGAIQVFHALRVRDWSGFIWSLGLGVLSLLVGFVLIADPLAGSISLTLLVAVLFLITGIAKTMFALSLKPARGWGWVLVSGLVSALLGILIIAGLPVSAATILGLLLGIELVSNGVLFLFVALGLRDLGKGM</sequence>
<dbReference type="InterPro" id="IPR052712">
    <property type="entry name" value="Acid_resist_chaperone_HdeD"/>
</dbReference>
<reference evidence="2 3" key="1">
    <citation type="submission" date="2015-12" db="EMBL/GenBank/DDBJ databases">
        <authorList>
            <person name="Shamseldin A."/>
            <person name="Moawad H."/>
            <person name="Abd El-Rahim W.M."/>
            <person name="Sadowsky M.J."/>
        </authorList>
    </citation>
    <scope>NUCLEOTIDE SEQUENCE [LARGE SCALE GENOMIC DNA]</scope>
    <source>
        <strain evidence="2 3">JC234</strain>
    </source>
</reference>
<dbReference type="EMBL" id="LQZT01000034">
    <property type="protein sequence ID" value="OCW56551.1"/>
    <property type="molecule type" value="Genomic_DNA"/>
</dbReference>
<evidence type="ECO:0008006" key="4">
    <source>
        <dbReference type="Google" id="ProtNLM"/>
    </source>
</evidence>
<dbReference type="Pfam" id="PF03729">
    <property type="entry name" value="DUF308"/>
    <property type="match status" value="1"/>
</dbReference>
<organism evidence="2 3">
    <name type="scientific">Hoeflea olei</name>
    <dbReference type="NCBI Taxonomy" id="1480615"/>
    <lineage>
        <taxon>Bacteria</taxon>
        <taxon>Pseudomonadati</taxon>
        <taxon>Pseudomonadota</taxon>
        <taxon>Alphaproteobacteria</taxon>
        <taxon>Hyphomicrobiales</taxon>
        <taxon>Rhizobiaceae</taxon>
        <taxon>Hoeflea</taxon>
    </lineage>
</organism>
<accession>A0A1C1YSP7</accession>
<keyword evidence="1" id="KW-0472">Membrane</keyword>
<keyword evidence="1" id="KW-1133">Transmembrane helix</keyword>
<dbReference type="PANTHER" id="PTHR34989">
    <property type="entry name" value="PROTEIN HDED"/>
    <property type="match status" value="1"/>
</dbReference>
<dbReference type="PANTHER" id="PTHR34989:SF1">
    <property type="entry name" value="PROTEIN HDED"/>
    <property type="match status" value="1"/>
</dbReference>
<dbReference type="AlphaFoldDB" id="A0A1C1YSP7"/>
<feature type="transmembrane region" description="Helical" evidence="1">
    <location>
        <begin position="69"/>
        <end position="89"/>
    </location>
</feature>
<feature type="transmembrane region" description="Helical" evidence="1">
    <location>
        <begin position="154"/>
        <end position="177"/>
    </location>
</feature>
<evidence type="ECO:0000313" key="2">
    <source>
        <dbReference type="EMBL" id="OCW56551.1"/>
    </source>
</evidence>
<dbReference type="Proteomes" id="UP000094795">
    <property type="component" value="Unassembled WGS sequence"/>
</dbReference>
<dbReference type="GO" id="GO:0005886">
    <property type="term" value="C:plasma membrane"/>
    <property type="evidence" value="ECO:0007669"/>
    <property type="project" value="TreeGrafter"/>
</dbReference>
<proteinExistence type="predicted"/>
<evidence type="ECO:0000313" key="3">
    <source>
        <dbReference type="Proteomes" id="UP000094795"/>
    </source>
</evidence>
<name>A0A1C1YSP7_9HYPH</name>
<dbReference type="STRING" id="1480615.AWJ14_16525"/>
<feature type="transmembrane region" description="Helical" evidence="1">
    <location>
        <begin position="39"/>
        <end position="62"/>
    </location>
</feature>
<dbReference type="RefSeq" id="WP_066180943.1">
    <property type="nucleotide sequence ID" value="NZ_LQZT01000034.1"/>
</dbReference>
<comment type="caution">
    <text evidence="2">The sequence shown here is derived from an EMBL/GenBank/DDBJ whole genome shotgun (WGS) entry which is preliminary data.</text>
</comment>
<keyword evidence="3" id="KW-1185">Reference proteome</keyword>
<feature type="transmembrane region" description="Helical" evidence="1">
    <location>
        <begin position="128"/>
        <end position="148"/>
    </location>
</feature>
<dbReference type="InterPro" id="IPR005325">
    <property type="entry name" value="DUF308_memb"/>
</dbReference>
<feature type="transmembrane region" description="Helical" evidence="1">
    <location>
        <begin position="14"/>
        <end position="33"/>
    </location>
</feature>
<evidence type="ECO:0000256" key="1">
    <source>
        <dbReference type="SAM" id="Phobius"/>
    </source>
</evidence>